<feature type="coiled-coil region" evidence="1">
    <location>
        <begin position="209"/>
        <end position="284"/>
    </location>
</feature>
<accession>A0A1W1EI24</accession>
<keyword evidence="3" id="KW-0378">Hydrolase</keyword>
<sequence length="944" mass="110664">MKITKITIQNINSIRGIHTIEFEKEFSKYGLFLLTGDTGAGKSTILDGISIALYGETPRLKSRDELEQLISMGTKESFAEVEFVVDEIIYKSKWAISIARTGTIKPSKRELSRYNGEIFEIITPKSKREFNIKIEEITNLNFDRFTKTVMLAQGSFDAFLQADYRNKGDLLEKITGTEIYQQISQKVFEKERFQREELKRLSDKIDESKILKEKEVEDKKEAIKNYKKESSRLLEDIKEIDNIIKIVENISKYQKDIEDKRLDIAKEEKNRLEFDREFDEVEERLKIFNSNLIEFKEWEKERLKSLDSAKELIVIQKSKEETLNRLLEELEESSKRVDRFDKEIEYDTQKQTQLEKSLEDIVKVSLEYQNQYNILNISLEELESRVAKIDNKILYEEKNILKNRIENINRFNKLQDDKSKYSKDLEILKSKIEPQKIILEKNSQDRDNIIKEIERLEELRLSAISIQSYEESRKSLKDNEECPLCGSCHHPYIIDMPKFDDNISVDLKESKDRLKVIDNNIKRDEVELNRINSKIELIKSSLNHIEDKLKNLKIDNNIEVLEESLKDIENSIKDNEKLEKEYKHNQKELDNLKDKIQKNRDRENSIDSEIKLLKNSILNNKKQKELLELEIKRFNSHKKKINIELKDIQLNIEKLLNNRTIQEFQKELDDESNKIKLEEKNIIANKNSITQKITINITNRKNLNKNIVELNNKIQIEDKLLKESNSIDIEKKDELSQKERDITKEAIVLEEQLKQNEKIKEEQSEILKKIEKQKEILKPWEILNQLIGSAKGDKYKTFVQNLTLTHLLTLANNHLIYLSNRYRLLKADDDKLGISIIDSYYMDKKRGVETLSGGERFLVSLALALGLSDLVNDKIKVDSLFLDEGFGTLDEESLNLAIDSLEKLHSKGKLIGVISHIGVLKERIYAQIEVKKKRDGSSDINIIS</sequence>
<keyword evidence="3" id="KW-0540">Nuclease</keyword>
<reference evidence="3" key="1">
    <citation type="submission" date="2016-10" db="EMBL/GenBank/DDBJ databases">
        <authorList>
            <person name="de Groot N.N."/>
        </authorList>
    </citation>
    <scope>NUCLEOTIDE SEQUENCE</scope>
</reference>
<feature type="coiled-coil region" evidence="1">
    <location>
        <begin position="507"/>
        <end position="609"/>
    </location>
</feature>
<dbReference type="Pfam" id="PF13558">
    <property type="entry name" value="SbcC_Walker_B"/>
    <property type="match status" value="1"/>
</dbReference>
<evidence type="ECO:0000259" key="2">
    <source>
        <dbReference type="Pfam" id="PF13476"/>
    </source>
</evidence>
<proteinExistence type="predicted"/>
<dbReference type="EMBL" id="FRYL01000011">
    <property type="protein sequence ID" value="SHO80528.1"/>
    <property type="molecule type" value="Genomic_DNA"/>
</dbReference>
<gene>
    <name evidence="3" type="ORF">MNB_SV-15-1396</name>
</gene>
<dbReference type="InterPro" id="IPR027417">
    <property type="entry name" value="P-loop_NTPase"/>
</dbReference>
<name>A0A1W1EI24_9ZZZZ</name>
<dbReference type="Pfam" id="PF13476">
    <property type="entry name" value="AAA_23"/>
    <property type="match status" value="1"/>
</dbReference>
<dbReference type="Gene3D" id="3.40.50.300">
    <property type="entry name" value="P-loop containing nucleotide triphosphate hydrolases"/>
    <property type="match status" value="2"/>
</dbReference>
<evidence type="ECO:0000313" key="3">
    <source>
        <dbReference type="EMBL" id="SHO80528.1"/>
    </source>
</evidence>
<feature type="coiled-coil region" evidence="1">
    <location>
        <begin position="313"/>
        <end position="459"/>
    </location>
</feature>
<keyword evidence="1" id="KW-0175">Coiled coil</keyword>
<organism evidence="3">
    <name type="scientific">hydrothermal vent metagenome</name>
    <dbReference type="NCBI Taxonomy" id="652676"/>
    <lineage>
        <taxon>unclassified sequences</taxon>
        <taxon>metagenomes</taxon>
        <taxon>ecological metagenomes</taxon>
    </lineage>
</organism>
<dbReference type="PANTHER" id="PTHR32114:SF2">
    <property type="entry name" value="ABC TRANSPORTER ABCH.3"/>
    <property type="match status" value="1"/>
</dbReference>
<dbReference type="SUPFAM" id="SSF52540">
    <property type="entry name" value="P-loop containing nucleoside triphosphate hydrolases"/>
    <property type="match status" value="2"/>
</dbReference>
<dbReference type="AlphaFoldDB" id="A0A1W1EI24"/>
<feature type="coiled-coil region" evidence="1">
    <location>
        <begin position="638"/>
        <end position="776"/>
    </location>
</feature>
<dbReference type="PANTHER" id="PTHR32114">
    <property type="entry name" value="ABC TRANSPORTER ABCH.3"/>
    <property type="match status" value="1"/>
</dbReference>
<feature type="domain" description="Rad50/SbcC-type AAA" evidence="2">
    <location>
        <begin position="5"/>
        <end position="241"/>
    </location>
</feature>
<evidence type="ECO:0000256" key="1">
    <source>
        <dbReference type="SAM" id="Coils"/>
    </source>
</evidence>
<dbReference type="GO" id="GO:0004527">
    <property type="term" value="F:exonuclease activity"/>
    <property type="evidence" value="ECO:0007669"/>
    <property type="project" value="UniProtKB-KW"/>
</dbReference>
<protein>
    <submittedName>
        <fullName evidence="3">Exonuclease SbcC</fullName>
    </submittedName>
</protein>
<keyword evidence="3" id="KW-0269">Exonuclease</keyword>
<dbReference type="InterPro" id="IPR038729">
    <property type="entry name" value="Rad50/SbcC_AAA"/>
</dbReference>